<gene>
    <name evidence="2" type="ORF">A0H81_03784</name>
</gene>
<dbReference type="EMBL" id="LUGG01000003">
    <property type="protein sequence ID" value="OBZ76392.1"/>
    <property type="molecule type" value="Genomic_DNA"/>
</dbReference>
<dbReference type="OrthoDB" id="2418900at2759"/>
<dbReference type="Proteomes" id="UP000092993">
    <property type="component" value="Unassembled WGS sequence"/>
</dbReference>
<evidence type="ECO:0000313" key="3">
    <source>
        <dbReference type="Proteomes" id="UP000092993"/>
    </source>
</evidence>
<evidence type="ECO:0000313" key="2">
    <source>
        <dbReference type="EMBL" id="OBZ76392.1"/>
    </source>
</evidence>
<feature type="region of interest" description="Disordered" evidence="1">
    <location>
        <begin position="51"/>
        <end position="72"/>
    </location>
</feature>
<sequence length="613" mass="70565">MAICQFCLASFRSELAVRHHQAQSKVTGCRQKRDEWLTHLFAQRKARRRANEFELKTSETSDPIPVDDQPSPSTSFMELDIPIEEPDILDQDAALPRRVRVEEVRDEEYPEARYSQCPPIDHQGGAAYGKAATQFEEIHDNQVLNRCDIYGPFQDEDEWQLAKWLIKNVGHGQAEEFLKLPIIQKRVNPSFRNKDALLNAVDGLPCGVDWQCRDVQLTGDIPDQDGKVLTENLELWFRDPVECIRELFNNPAFRDVLTYTPERCFVNAEGENRVINEMWTADWWNDLQETLDLLAKQDATAHDSASKDRYKSLGLRPIHPPFWKDLPFSDVFQWFTPDLLHQLHKGVFKDHLVKWCTEVIGEVELDARFRAMSQAVSLRHFKHGISSVSQWTGHEHKEMEKVFLGLMMGGQMNSHTSDTLAALQEALDEFHAHKDVFIELGTRNQDHFNIPKIHSMQHYVEMIRLFGTADGFNTESPERLHIDYAKDAYRASNRKDYLAQMVIWLHRQEAVDRFSLYIDWRQHGLRSKSEPPTDDCPDIAELEIHSSLPLSCSLVEIQLARYIRYITFTCAGYTREVGSPPAFALALGQIHLANSDTTEIARCIGLHASIMAK</sequence>
<reference evidence="2 3" key="1">
    <citation type="submission" date="2016-03" db="EMBL/GenBank/DDBJ databases">
        <title>Whole genome sequencing of Grifola frondosa 9006-11.</title>
        <authorList>
            <person name="Min B."/>
            <person name="Park H."/>
            <person name="Kim J.-G."/>
            <person name="Cho H."/>
            <person name="Oh Y.-L."/>
            <person name="Kong W.-S."/>
            <person name="Choi I.-G."/>
        </authorList>
    </citation>
    <scope>NUCLEOTIDE SEQUENCE [LARGE SCALE GENOMIC DNA]</scope>
    <source>
        <strain evidence="2 3">9006-11</strain>
    </source>
</reference>
<dbReference type="OMA" id="RVINEMW"/>
<dbReference type="InterPro" id="IPR041078">
    <property type="entry name" value="Plavaka"/>
</dbReference>
<name>A0A1C7MHT5_GRIFR</name>
<accession>A0A1C7MHT5</accession>
<organism evidence="2 3">
    <name type="scientific">Grifola frondosa</name>
    <name type="common">Maitake</name>
    <name type="synonym">Polyporus frondosus</name>
    <dbReference type="NCBI Taxonomy" id="5627"/>
    <lineage>
        <taxon>Eukaryota</taxon>
        <taxon>Fungi</taxon>
        <taxon>Dikarya</taxon>
        <taxon>Basidiomycota</taxon>
        <taxon>Agaricomycotina</taxon>
        <taxon>Agaricomycetes</taxon>
        <taxon>Polyporales</taxon>
        <taxon>Grifolaceae</taxon>
        <taxon>Grifola</taxon>
    </lineage>
</organism>
<dbReference type="Pfam" id="PF18759">
    <property type="entry name" value="Plavaka"/>
    <property type="match status" value="1"/>
</dbReference>
<proteinExistence type="predicted"/>
<evidence type="ECO:0008006" key="4">
    <source>
        <dbReference type="Google" id="ProtNLM"/>
    </source>
</evidence>
<comment type="caution">
    <text evidence="2">The sequence shown here is derived from an EMBL/GenBank/DDBJ whole genome shotgun (WGS) entry which is preliminary data.</text>
</comment>
<evidence type="ECO:0000256" key="1">
    <source>
        <dbReference type="SAM" id="MobiDB-lite"/>
    </source>
</evidence>
<protein>
    <recommendedName>
        <fullName evidence="4">C2H2-type domain-containing protein</fullName>
    </recommendedName>
</protein>
<keyword evidence="3" id="KW-1185">Reference proteome</keyword>
<dbReference type="AlphaFoldDB" id="A0A1C7MHT5"/>